<dbReference type="SUPFAM" id="SSF48498">
    <property type="entry name" value="Tetracyclin repressor-like, C-terminal domain"/>
    <property type="match status" value="1"/>
</dbReference>
<feature type="region of interest" description="Disordered" evidence="5">
    <location>
        <begin position="187"/>
        <end position="209"/>
    </location>
</feature>
<dbReference type="Pfam" id="PF16859">
    <property type="entry name" value="TetR_C_11"/>
    <property type="match status" value="1"/>
</dbReference>
<accession>A0A514JMK5</accession>
<name>A0A514JMK5_9ACTN</name>
<dbReference type="Gene3D" id="1.10.10.60">
    <property type="entry name" value="Homeodomain-like"/>
    <property type="match status" value="1"/>
</dbReference>
<dbReference type="InterPro" id="IPR036271">
    <property type="entry name" value="Tet_transcr_reg_TetR-rel_C_sf"/>
</dbReference>
<dbReference type="SUPFAM" id="SSF46689">
    <property type="entry name" value="Homeodomain-like"/>
    <property type="match status" value="1"/>
</dbReference>
<dbReference type="InterPro" id="IPR050109">
    <property type="entry name" value="HTH-type_TetR-like_transc_reg"/>
</dbReference>
<evidence type="ECO:0000256" key="5">
    <source>
        <dbReference type="SAM" id="MobiDB-lite"/>
    </source>
</evidence>
<keyword evidence="2 4" id="KW-0238">DNA-binding</keyword>
<evidence type="ECO:0000259" key="6">
    <source>
        <dbReference type="PROSITE" id="PS50977"/>
    </source>
</evidence>
<evidence type="ECO:0000313" key="7">
    <source>
        <dbReference type="EMBL" id="QDI68567.1"/>
    </source>
</evidence>
<sequence>MSPKPMVRPGGRSARVQESVHAAVRELVGEVGRDALTVPMVATRAGVTPSTIYRRWGDLQELLSDVAVERLRPETDPADLGSLRADLDAWAEQFVDEMASPPGRAYIRDALLGDPDGTNAGQCSAYAAEQIDVMLARAVQRGEPVPETELLIDRVVAPIMYRILFRPGRLDAAYARELVTNAVYAQQTEAGARPTQAAAPRRSKKKPDN</sequence>
<dbReference type="GO" id="GO:0003700">
    <property type="term" value="F:DNA-binding transcription factor activity"/>
    <property type="evidence" value="ECO:0007669"/>
    <property type="project" value="TreeGrafter"/>
</dbReference>
<dbReference type="InterPro" id="IPR011075">
    <property type="entry name" value="TetR_C"/>
</dbReference>
<organism evidence="7 8">
    <name type="scientific">Streptomyces calvus</name>
    <dbReference type="NCBI Taxonomy" id="67282"/>
    <lineage>
        <taxon>Bacteria</taxon>
        <taxon>Bacillati</taxon>
        <taxon>Actinomycetota</taxon>
        <taxon>Actinomycetes</taxon>
        <taxon>Kitasatosporales</taxon>
        <taxon>Streptomycetaceae</taxon>
        <taxon>Streptomyces</taxon>
    </lineage>
</organism>
<dbReference type="InterPro" id="IPR009057">
    <property type="entry name" value="Homeodomain-like_sf"/>
</dbReference>
<dbReference type="PANTHER" id="PTHR30055:SF148">
    <property type="entry name" value="TETR-FAMILY TRANSCRIPTIONAL REGULATOR"/>
    <property type="match status" value="1"/>
</dbReference>
<evidence type="ECO:0000313" key="8">
    <source>
        <dbReference type="Proteomes" id="UP000316215"/>
    </source>
</evidence>
<gene>
    <name evidence="7" type="ORF">CD934_07665</name>
</gene>
<evidence type="ECO:0000256" key="1">
    <source>
        <dbReference type="ARBA" id="ARBA00023015"/>
    </source>
</evidence>
<keyword evidence="8" id="KW-1185">Reference proteome</keyword>
<evidence type="ECO:0000256" key="2">
    <source>
        <dbReference type="ARBA" id="ARBA00023125"/>
    </source>
</evidence>
<dbReference type="Proteomes" id="UP000316215">
    <property type="component" value="Chromosome"/>
</dbReference>
<dbReference type="Gene3D" id="1.10.357.10">
    <property type="entry name" value="Tetracycline Repressor, domain 2"/>
    <property type="match status" value="1"/>
</dbReference>
<feature type="DNA-binding region" description="H-T-H motif" evidence="4">
    <location>
        <begin position="37"/>
        <end position="56"/>
    </location>
</feature>
<feature type="domain" description="HTH tetR-type" evidence="6">
    <location>
        <begin position="14"/>
        <end position="74"/>
    </location>
</feature>
<dbReference type="Pfam" id="PF00440">
    <property type="entry name" value="TetR_N"/>
    <property type="match status" value="1"/>
</dbReference>
<dbReference type="InterPro" id="IPR001647">
    <property type="entry name" value="HTH_TetR"/>
</dbReference>
<dbReference type="KEGG" id="sast:CD934_07665"/>
<evidence type="ECO:0000256" key="4">
    <source>
        <dbReference type="PROSITE-ProRule" id="PRU00335"/>
    </source>
</evidence>
<dbReference type="EMBL" id="CP022310">
    <property type="protein sequence ID" value="QDI68567.1"/>
    <property type="molecule type" value="Genomic_DNA"/>
</dbReference>
<evidence type="ECO:0000256" key="3">
    <source>
        <dbReference type="ARBA" id="ARBA00023163"/>
    </source>
</evidence>
<keyword evidence="1" id="KW-0805">Transcription regulation</keyword>
<dbReference type="AlphaFoldDB" id="A0A514JMK5"/>
<dbReference type="PROSITE" id="PS50977">
    <property type="entry name" value="HTH_TETR_2"/>
    <property type="match status" value="1"/>
</dbReference>
<protein>
    <submittedName>
        <fullName evidence="7">TetR family transcriptional regulator</fullName>
    </submittedName>
</protein>
<dbReference type="RefSeq" id="WP_142231619.1">
    <property type="nucleotide sequence ID" value="NZ_CP022310.1"/>
</dbReference>
<proteinExistence type="predicted"/>
<dbReference type="GO" id="GO:0000976">
    <property type="term" value="F:transcription cis-regulatory region binding"/>
    <property type="evidence" value="ECO:0007669"/>
    <property type="project" value="TreeGrafter"/>
</dbReference>
<keyword evidence="3" id="KW-0804">Transcription</keyword>
<reference evidence="7 8" key="1">
    <citation type="submission" date="2017-07" db="EMBL/GenBank/DDBJ databases">
        <title>The Complete Genome of Streptomyces asterosporus-ZSY.</title>
        <authorList>
            <person name="Zhang S."/>
        </authorList>
    </citation>
    <scope>NUCLEOTIDE SEQUENCE [LARGE SCALE GENOMIC DNA]</scope>
    <source>
        <strain evidence="7 8">DSM 41452</strain>
    </source>
</reference>
<dbReference type="PANTHER" id="PTHR30055">
    <property type="entry name" value="HTH-TYPE TRANSCRIPTIONAL REGULATOR RUTR"/>
    <property type="match status" value="1"/>
</dbReference>